<reference evidence="2" key="1">
    <citation type="journal article" date="2019" name="Int. J. Syst. Evol. Microbiol.">
        <title>The Global Catalogue of Microorganisms (GCM) 10K type strain sequencing project: providing services to taxonomists for standard genome sequencing and annotation.</title>
        <authorList>
            <consortium name="The Broad Institute Genomics Platform"/>
            <consortium name="The Broad Institute Genome Sequencing Center for Infectious Disease"/>
            <person name="Wu L."/>
            <person name="Ma J."/>
        </authorList>
    </citation>
    <scope>NUCLEOTIDE SEQUENCE [LARGE SCALE GENOMIC DNA]</scope>
    <source>
        <strain evidence="2">JCM 4565</strain>
    </source>
</reference>
<dbReference type="Pfam" id="PF17645">
    <property type="entry name" value="Amdase"/>
    <property type="match status" value="1"/>
</dbReference>
<sequence length="260" mass="28146">METRTRRAGVVVPSGNATVEPEFQQLLSHWGAVYAARLPVFPDRDLRQRLEGYNDSARSVIEGFGRLELDAVVIACSGGHYLQGPEADREFCLGLSHRLGVRVVSVTQAIVECFRAYGLTGMTLVSPYAPWLTELSVAYWEAAGLRVDGVVSVESAKGFSPYDVTTDDLVRQVRDARLPGNGPLLFTGTGMPTLGALRTLREDHRTLLTSNLCGAWWAVNAGGGWSEEAFEDWPVPGVATGRPARPVLLQETSLGTAESA</sequence>
<proteinExistence type="predicted"/>
<dbReference type="Gene3D" id="3.40.50.12500">
    <property type="match status" value="1"/>
</dbReference>
<dbReference type="InterPro" id="IPR053714">
    <property type="entry name" value="Iso_Racemase_Enz_sf"/>
</dbReference>
<keyword evidence="2" id="KW-1185">Reference proteome</keyword>
<protein>
    <recommendedName>
        <fullName evidence="3">Arylmalonate decarboxylase</fullName>
    </recommendedName>
</protein>
<gene>
    <name evidence="1" type="ORF">GCM10010319_13090</name>
</gene>
<dbReference type="PANTHER" id="PTHR40267:SF1">
    <property type="entry name" value="BLR3294 PROTEIN"/>
    <property type="match status" value="1"/>
</dbReference>
<dbReference type="RefSeq" id="WP_344116900.1">
    <property type="nucleotide sequence ID" value="NZ_BAAABW010000008.1"/>
</dbReference>
<evidence type="ECO:0000313" key="1">
    <source>
        <dbReference type="EMBL" id="GAA0338506.1"/>
    </source>
</evidence>
<evidence type="ECO:0008006" key="3">
    <source>
        <dbReference type="Google" id="ProtNLM"/>
    </source>
</evidence>
<dbReference type="PANTHER" id="PTHR40267">
    <property type="entry name" value="BLR3294 PROTEIN"/>
    <property type="match status" value="1"/>
</dbReference>
<dbReference type="EMBL" id="BAAABW010000008">
    <property type="protein sequence ID" value="GAA0338506.1"/>
    <property type="molecule type" value="Genomic_DNA"/>
</dbReference>
<name>A0ABP3G8R6_9ACTN</name>
<organism evidence="1 2">
    <name type="scientific">Streptomyces blastmyceticus</name>
    <dbReference type="NCBI Taxonomy" id="68180"/>
    <lineage>
        <taxon>Bacteria</taxon>
        <taxon>Bacillati</taxon>
        <taxon>Actinomycetota</taxon>
        <taxon>Actinomycetes</taxon>
        <taxon>Kitasatosporales</taxon>
        <taxon>Streptomycetaceae</taxon>
        <taxon>Streptomyces</taxon>
    </lineage>
</organism>
<dbReference type="Proteomes" id="UP001500063">
    <property type="component" value="Unassembled WGS sequence"/>
</dbReference>
<comment type="caution">
    <text evidence="1">The sequence shown here is derived from an EMBL/GenBank/DDBJ whole genome shotgun (WGS) entry which is preliminary data.</text>
</comment>
<evidence type="ECO:0000313" key="2">
    <source>
        <dbReference type="Proteomes" id="UP001500063"/>
    </source>
</evidence>
<dbReference type="InterPro" id="IPR026286">
    <property type="entry name" value="MaiA/AMDase"/>
</dbReference>
<accession>A0ABP3G8R6</accession>